<protein>
    <recommendedName>
        <fullName evidence="2">Alcohol dehydrogenase iron-type/glycerol dehydrogenase GldA domain-containing protein</fullName>
    </recommendedName>
</protein>
<dbReference type="Pfam" id="PF00465">
    <property type="entry name" value="Fe-ADH"/>
    <property type="match status" value="1"/>
</dbReference>
<proteinExistence type="predicted"/>
<dbReference type="EMBL" id="QIBX01000021">
    <property type="protein sequence ID" value="RNL37984.1"/>
    <property type="molecule type" value="Genomic_DNA"/>
</dbReference>
<dbReference type="Gene3D" id="1.20.1090.10">
    <property type="entry name" value="Dehydroquinate synthase-like - alpha domain"/>
    <property type="match status" value="1"/>
</dbReference>
<dbReference type="GO" id="GO:0008106">
    <property type="term" value="F:alcohol dehydrogenase (NADP+) activity"/>
    <property type="evidence" value="ECO:0007669"/>
    <property type="project" value="TreeGrafter"/>
</dbReference>
<evidence type="ECO:0000256" key="1">
    <source>
        <dbReference type="ARBA" id="ARBA00023002"/>
    </source>
</evidence>
<dbReference type="CDD" id="cd08187">
    <property type="entry name" value="BDH"/>
    <property type="match status" value="1"/>
</dbReference>
<dbReference type="PANTHER" id="PTHR43633">
    <property type="entry name" value="ALCOHOL DEHYDROGENASE YQHD"/>
    <property type="match status" value="1"/>
</dbReference>
<evidence type="ECO:0000313" key="4">
    <source>
        <dbReference type="Proteomes" id="UP000269591"/>
    </source>
</evidence>
<organism evidence="3 4">
    <name type="scientific">Slackia equolifaciens</name>
    <dbReference type="NCBI Taxonomy" id="498718"/>
    <lineage>
        <taxon>Bacteria</taxon>
        <taxon>Bacillati</taxon>
        <taxon>Actinomycetota</taxon>
        <taxon>Coriobacteriia</taxon>
        <taxon>Eggerthellales</taxon>
        <taxon>Eggerthellaceae</taxon>
        <taxon>Slackia</taxon>
    </lineage>
</organism>
<dbReference type="AlphaFoldDB" id="A0A3N0ATJ6"/>
<dbReference type="GO" id="GO:1990002">
    <property type="term" value="F:methylglyoxal reductase (NADPH) (acetol producing) activity"/>
    <property type="evidence" value="ECO:0007669"/>
    <property type="project" value="TreeGrafter"/>
</dbReference>
<comment type="caution">
    <text evidence="3">The sequence shown here is derived from an EMBL/GenBank/DDBJ whole genome shotgun (WGS) entry which is preliminary data.</text>
</comment>
<feature type="domain" description="Alcohol dehydrogenase iron-type/glycerol dehydrogenase GldA" evidence="2">
    <location>
        <begin position="9"/>
        <end position="177"/>
    </location>
</feature>
<dbReference type="Gene3D" id="3.40.50.1970">
    <property type="match status" value="1"/>
</dbReference>
<evidence type="ECO:0000313" key="3">
    <source>
        <dbReference type="EMBL" id="RNL37984.1"/>
    </source>
</evidence>
<name>A0A3N0ATJ6_9ACTN</name>
<keyword evidence="4" id="KW-1185">Reference proteome</keyword>
<dbReference type="InterPro" id="IPR044731">
    <property type="entry name" value="BDH-like"/>
</dbReference>
<dbReference type="InterPro" id="IPR018211">
    <property type="entry name" value="ADH_Fe_CS"/>
</dbReference>
<dbReference type="GO" id="GO:0005829">
    <property type="term" value="C:cytosol"/>
    <property type="evidence" value="ECO:0007669"/>
    <property type="project" value="TreeGrafter"/>
</dbReference>
<dbReference type="GO" id="GO:0046872">
    <property type="term" value="F:metal ion binding"/>
    <property type="evidence" value="ECO:0007669"/>
    <property type="project" value="InterPro"/>
</dbReference>
<dbReference type="Proteomes" id="UP000269591">
    <property type="component" value="Unassembled WGS sequence"/>
</dbReference>
<dbReference type="SUPFAM" id="SSF56796">
    <property type="entry name" value="Dehydroquinate synthase-like"/>
    <property type="match status" value="1"/>
</dbReference>
<dbReference type="PROSITE" id="PS00913">
    <property type="entry name" value="ADH_IRON_1"/>
    <property type="match status" value="1"/>
</dbReference>
<dbReference type="RefSeq" id="WP_123209563.1">
    <property type="nucleotide sequence ID" value="NZ_JBHTHO010000019.1"/>
</dbReference>
<evidence type="ECO:0000259" key="2">
    <source>
        <dbReference type="Pfam" id="PF00465"/>
    </source>
</evidence>
<keyword evidence="1" id="KW-0560">Oxidoreductase</keyword>
<reference evidence="4" key="1">
    <citation type="submission" date="2018-05" db="EMBL/GenBank/DDBJ databases">
        <title>Genome Sequencing of selected type strains of the family Eggerthellaceae.</title>
        <authorList>
            <person name="Danylec N."/>
            <person name="Stoll D.A."/>
            <person name="Doetsch A."/>
            <person name="Huch M."/>
        </authorList>
    </citation>
    <scope>NUCLEOTIDE SEQUENCE [LARGE SCALE GENOMIC DNA]</scope>
    <source>
        <strain evidence="4">DSM 24851</strain>
    </source>
</reference>
<sequence length="239" mass="25680">MQNFTFSYPTKVYFGEGALEGALPEELARVGETVMLAYGGGSIKKNGVYDAVMEKLKAAGKDVVEFSGIMPNPTYAKVQEGAKLAREKGVDFILSVGGGSVIDCCKIVSVQAKTDRDVWTMEFVDHEFPVEGIPMGAVVTIFGTGAEMNNGAVITNEETKQKNGMGGSFHGFAVLDPAYTLSAPMKQALSGAFDMLSHSMETYFGKPYDNNLSDRIALANMRCIIDNTRAMIAANEVAK</sequence>
<accession>A0A3N0ATJ6</accession>
<dbReference type="InterPro" id="IPR001670">
    <property type="entry name" value="ADH_Fe/GldA"/>
</dbReference>
<dbReference type="OrthoDB" id="323926at2"/>
<dbReference type="PANTHER" id="PTHR43633:SF1">
    <property type="entry name" value="ALCOHOL DEHYDROGENASE YQHD"/>
    <property type="match status" value="1"/>
</dbReference>
<dbReference type="FunFam" id="3.40.50.1970:FF:000003">
    <property type="entry name" value="Alcohol dehydrogenase, iron-containing"/>
    <property type="match status" value="1"/>
</dbReference>
<dbReference type="GO" id="GO:1990362">
    <property type="term" value="F:butanol dehydrogenase (NAD+) activity"/>
    <property type="evidence" value="ECO:0007669"/>
    <property type="project" value="InterPro"/>
</dbReference>
<gene>
    <name evidence="3" type="ORF">DMP06_09845</name>
</gene>